<dbReference type="AlphaFoldDB" id="A0A6P0GTV1"/>
<feature type="region of interest" description="Disordered" evidence="1">
    <location>
        <begin position="366"/>
        <end position="390"/>
    </location>
</feature>
<dbReference type="InterPro" id="IPR036249">
    <property type="entry name" value="Thioredoxin-like_sf"/>
</dbReference>
<dbReference type="Gene3D" id="3.40.30.10">
    <property type="entry name" value="Glutaredoxin"/>
    <property type="match status" value="1"/>
</dbReference>
<dbReference type="SUPFAM" id="SSF52833">
    <property type="entry name" value="Thioredoxin-like"/>
    <property type="match status" value="1"/>
</dbReference>
<evidence type="ECO:0000313" key="4">
    <source>
        <dbReference type="Proteomes" id="UP000471082"/>
    </source>
</evidence>
<comment type="caution">
    <text evidence="3">The sequence shown here is derived from an EMBL/GenBank/DDBJ whole genome shotgun (WGS) entry which is preliminary data.</text>
</comment>
<evidence type="ECO:0000313" key="3">
    <source>
        <dbReference type="EMBL" id="NEL76585.1"/>
    </source>
</evidence>
<feature type="chain" id="PRO_5043310582" evidence="2">
    <location>
        <begin position="36"/>
        <end position="390"/>
    </location>
</feature>
<dbReference type="EMBL" id="JAAGYU010000036">
    <property type="protein sequence ID" value="NEL76585.1"/>
    <property type="molecule type" value="Genomic_DNA"/>
</dbReference>
<feature type="compositionally biased region" description="Polar residues" evidence="1">
    <location>
        <begin position="375"/>
        <end position="390"/>
    </location>
</feature>
<dbReference type="RefSeq" id="WP_005989479.1">
    <property type="nucleotide sequence ID" value="NZ_CP018472.1"/>
</dbReference>
<feature type="region of interest" description="Disordered" evidence="1">
    <location>
        <begin position="55"/>
        <end position="87"/>
    </location>
</feature>
<feature type="region of interest" description="Disordered" evidence="1">
    <location>
        <begin position="103"/>
        <end position="128"/>
    </location>
</feature>
<organism evidence="3 4">
    <name type="scientific">Xanthomonas perforans</name>
    <dbReference type="NCBI Taxonomy" id="442694"/>
    <lineage>
        <taxon>Bacteria</taxon>
        <taxon>Pseudomonadati</taxon>
        <taxon>Pseudomonadota</taxon>
        <taxon>Gammaproteobacteria</taxon>
        <taxon>Lysobacterales</taxon>
        <taxon>Lysobacteraceae</taxon>
        <taxon>Xanthomonas</taxon>
    </lineage>
</organism>
<evidence type="ECO:0000256" key="1">
    <source>
        <dbReference type="SAM" id="MobiDB-lite"/>
    </source>
</evidence>
<accession>A0A6P0GTV1</accession>
<dbReference type="Proteomes" id="UP000471082">
    <property type="component" value="Unassembled WGS sequence"/>
</dbReference>
<reference evidence="3 4" key="1">
    <citation type="submission" date="2019-11" db="EMBL/GenBank/DDBJ databases">
        <title>Genome-resolved metagenomics to study the prevalence of co-infection and intraspecific heterogeneity among plant pathogen metapopulations.</title>
        <authorList>
            <person name="Newberry E."/>
            <person name="Bhandari R."/>
            <person name="Kemble J."/>
            <person name="Sikora E."/>
            <person name="Potnis N."/>
        </authorList>
    </citation>
    <scope>NUCLEOTIDE SEQUENCE [LARGE SCALE GENOMIC DNA]</scope>
    <source>
        <strain evidence="3">Xp_Tom_Tuscaloosa_18b</strain>
    </source>
</reference>
<feature type="signal peptide" evidence="2">
    <location>
        <begin position="1"/>
        <end position="35"/>
    </location>
</feature>
<name>A0A6P0GTV1_XANPE</name>
<feature type="compositionally biased region" description="Low complexity" evidence="1">
    <location>
        <begin position="55"/>
        <end position="86"/>
    </location>
</feature>
<keyword evidence="2" id="KW-0732">Signal</keyword>
<sequence>MTNARSHPRRRKRQHGWASCLLSLALLADLQQAYAQSAPDPKAVFDQALNRPVGQGAGVAPAGPQRTQLQTQSAPTAHTTAPPSATKNQFLSRHEDGWFWYVEPPAPPPKKPIEPPKSAGTPTESQDKPLSVEWIRNNIDRLRDQAINNPTKENVEMFLYVHKYMMDLSERFAYTYRSVAEQNTALDETISNPVTAVSRRQISDATEGAQSEIIQRLAGQVGVWYFFQSTCQYCLRQNPILDYMRQEVPLSILPISLDGLPMVDGSHPNWVVDSGQAAQLQVSTTPTLYLVKPDTNEVVLLAAGLRSLPELKQRFVEVARAQNWISKDEYETAMHGLPRRLLTDGVDLEEVPTGTSDRDLLDIMRRGGIHGGGEQINTQSEGGNTPWRNR</sequence>
<protein>
    <submittedName>
        <fullName evidence="3">Conjugal transfer protein TraF</fullName>
    </submittedName>
</protein>
<gene>
    <name evidence="3" type="ORF">G3W61_10020</name>
</gene>
<dbReference type="Pfam" id="PF13728">
    <property type="entry name" value="TraF"/>
    <property type="match status" value="1"/>
</dbReference>
<dbReference type="GeneID" id="46984078"/>
<proteinExistence type="predicted"/>
<dbReference type="InterPro" id="IPR039555">
    <property type="entry name" value="TraF/TrbB"/>
</dbReference>
<evidence type="ECO:0000256" key="2">
    <source>
        <dbReference type="SAM" id="SignalP"/>
    </source>
</evidence>